<organism evidence="3 4">
    <name type="scientific">Calycomorphotria hydatis</name>
    <dbReference type="NCBI Taxonomy" id="2528027"/>
    <lineage>
        <taxon>Bacteria</taxon>
        <taxon>Pseudomonadati</taxon>
        <taxon>Planctomycetota</taxon>
        <taxon>Planctomycetia</taxon>
        <taxon>Planctomycetales</taxon>
        <taxon>Planctomycetaceae</taxon>
        <taxon>Calycomorphotria</taxon>
    </lineage>
</organism>
<dbReference type="EMBL" id="CP036316">
    <property type="protein sequence ID" value="QDT63333.1"/>
    <property type="molecule type" value="Genomic_DNA"/>
</dbReference>
<keyword evidence="1" id="KW-0812">Transmembrane</keyword>
<protein>
    <recommendedName>
        <fullName evidence="2">G domain-containing protein</fullName>
    </recommendedName>
</protein>
<evidence type="ECO:0000313" key="3">
    <source>
        <dbReference type="EMBL" id="QDT63333.1"/>
    </source>
</evidence>
<dbReference type="InterPro" id="IPR027417">
    <property type="entry name" value="P-loop_NTPase"/>
</dbReference>
<feature type="transmembrane region" description="Helical" evidence="1">
    <location>
        <begin position="514"/>
        <end position="535"/>
    </location>
</feature>
<evidence type="ECO:0000256" key="1">
    <source>
        <dbReference type="SAM" id="Phobius"/>
    </source>
</evidence>
<dbReference type="RefSeq" id="WP_145259577.1">
    <property type="nucleotide sequence ID" value="NZ_CP036316.1"/>
</dbReference>
<dbReference type="Gene3D" id="3.40.50.300">
    <property type="entry name" value="P-loop containing nucleotide triphosphate hydrolases"/>
    <property type="match status" value="1"/>
</dbReference>
<dbReference type="Pfam" id="PF01926">
    <property type="entry name" value="MMR_HSR1"/>
    <property type="match status" value="1"/>
</dbReference>
<reference evidence="3 4" key="1">
    <citation type="submission" date="2019-02" db="EMBL/GenBank/DDBJ databases">
        <title>Deep-cultivation of Planctomycetes and their phenomic and genomic characterization uncovers novel biology.</title>
        <authorList>
            <person name="Wiegand S."/>
            <person name="Jogler M."/>
            <person name="Boedeker C."/>
            <person name="Pinto D."/>
            <person name="Vollmers J."/>
            <person name="Rivas-Marin E."/>
            <person name="Kohn T."/>
            <person name="Peeters S.H."/>
            <person name="Heuer A."/>
            <person name="Rast P."/>
            <person name="Oberbeckmann S."/>
            <person name="Bunk B."/>
            <person name="Jeske O."/>
            <person name="Meyerdierks A."/>
            <person name="Storesund J.E."/>
            <person name="Kallscheuer N."/>
            <person name="Luecker S."/>
            <person name="Lage O.M."/>
            <person name="Pohl T."/>
            <person name="Merkel B.J."/>
            <person name="Hornburger P."/>
            <person name="Mueller R.-W."/>
            <person name="Bruemmer F."/>
            <person name="Labrenz M."/>
            <person name="Spormann A.M."/>
            <person name="Op den Camp H."/>
            <person name="Overmann J."/>
            <person name="Amann R."/>
            <person name="Jetten M.S.M."/>
            <person name="Mascher T."/>
            <person name="Medema M.H."/>
            <person name="Devos D.P."/>
            <person name="Kaster A.-K."/>
            <person name="Ovreas L."/>
            <person name="Rohde M."/>
            <person name="Galperin M.Y."/>
            <person name="Jogler C."/>
        </authorList>
    </citation>
    <scope>NUCLEOTIDE SEQUENCE [LARGE SCALE GENOMIC DNA]</scope>
    <source>
        <strain evidence="3 4">V22</strain>
    </source>
</reference>
<keyword evidence="1" id="KW-0472">Membrane</keyword>
<dbReference type="KEGG" id="chya:V22_05540"/>
<name>A0A517T4M3_9PLAN</name>
<proteinExistence type="predicted"/>
<evidence type="ECO:0000313" key="4">
    <source>
        <dbReference type="Proteomes" id="UP000319976"/>
    </source>
</evidence>
<feature type="transmembrane region" description="Helical" evidence="1">
    <location>
        <begin position="473"/>
        <end position="494"/>
    </location>
</feature>
<dbReference type="GO" id="GO:0005525">
    <property type="term" value="F:GTP binding"/>
    <property type="evidence" value="ECO:0007669"/>
    <property type="project" value="InterPro"/>
</dbReference>
<dbReference type="AlphaFoldDB" id="A0A517T4M3"/>
<evidence type="ECO:0000259" key="2">
    <source>
        <dbReference type="Pfam" id="PF01926"/>
    </source>
</evidence>
<feature type="domain" description="G" evidence="2">
    <location>
        <begin position="63"/>
        <end position="181"/>
    </location>
</feature>
<sequence length="613" mass="69065">MPQPDDLQELQYQADLDHLLARLRRWSDHPTNWQPLSRTQALVHRALEQSKTILNRAERPLVVATFGGTGTGKSSLTNALAGETITATGRERPTTRRPVLVLHESMQPETLDLPLDDMLVLRSNANQLQDFALLDCPDPDTSEDDQPGENLAILRAMLPYCDVLLYTTTQQKYRSHRILEELGSAAEGVRLLFVQTHAGVDADIREDWQTQLSSEYEVPEVFFIDSVAALKQQREGKPLDDEFRRLMETLEEELSHRGRGRVRQSNLLNLLQSAVGEGQQRLNAALPAVEAVDVAMSEQQQRVTVAMTSRLQNELINSRALWERRLLTAVTERWGASPFSAMLRIYSGLGNLIASMTFMRARNTAQMALVGAVQGARWLHSRQEESEAQQRTERAIGSGIDDDLLMESRFVISESIGRAELDRQALIGDTAESMQQSAGRMAEDFLDYARDRIEEIISQLAERNSSWFVRIRYELAFGIYLLFVILRIGSNFFWESFLRPIISSANAAPLLGVDFYIAAGVILLIWSAILVTMFTRRLRNGLTSKIKTLADELARKKLPHTLFPKVRSATDDARKQTEELGQIQYEIGELQMSVHKPSLLGAKRTAVKVPTAE</sequence>
<dbReference type="Proteomes" id="UP000319976">
    <property type="component" value="Chromosome"/>
</dbReference>
<keyword evidence="4" id="KW-1185">Reference proteome</keyword>
<keyword evidence="1" id="KW-1133">Transmembrane helix</keyword>
<dbReference type="OrthoDB" id="238366at2"/>
<accession>A0A517T4M3</accession>
<gene>
    <name evidence="3" type="ORF">V22_05540</name>
</gene>
<dbReference type="SUPFAM" id="SSF52540">
    <property type="entry name" value="P-loop containing nucleoside triphosphate hydrolases"/>
    <property type="match status" value="1"/>
</dbReference>
<dbReference type="InterPro" id="IPR006073">
    <property type="entry name" value="GTP-bd"/>
</dbReference>